<sequence length="168" mass="17890">MSDGTRTLVLMRHAKSDYPDGVSDHRRPLAPRGEREAALAGDWIRANLSPVEAVLCSSATRTRQTLERSGITAPATFSDRLYEASPGIVIEEINGLADDVATLLVVGHEPVMSSLALSLADEATANSDAAQRISAKYPTSAIAVLRVGAPWAELQLGSAELVDFHVAR</sequence>
<evidence type="ECO:0000313" key="4">
    <source>
        <dbReference type="Proteomes" id="UP000034150"/>
    </source>
</evidence>
<dbReference type="Proteomes" id="UP000294952">
    <property type="component" value="Unassembled WGS sequence"/>
</dbReference>
<dbReference type="EMBL" id="LAUZ02000031">
    <property type="protein sequence ID" value="KKF02347.1"/>
    <property type="molecule type" value="Genomic_DNA"/>
</dbReference>
<evidence type="ECO:0000313" key="5">
    <source>
        <dbReference type="Proteomes" id="UP000294952"/>
    </source>
</evidence>
<organism evidence="2 4">
    <name type="scientific">Mycolicibacterium obuense</name>
    <dbReference type="NCBI Taxonomy" id="1807"/>
    <lineage>
        <taxon>Bacteria</taxon>
        <taxon>Bacillati</taxon>
        <taxon>Actinomycetota</taxon>
        <taxon>Actinomycetes</taxon>
        <taxon>Mycobacteriales</taxon>
        <taxon>Mycobacteriaceae</taxon>
        <taxon>Mycolicibacterium</taxon>
    </lineage>
</organism>
<reference evidence="3 5" key="2">
    <citation type="submission" date="2019-01" db="EMBL/GenBank/DDBJ databases">
        <title>High-quality-draft genome sequences of five non-tuberculosis mycobacteriaceae isolated from a nosocomial environment.</title>
        <authorList>
            <person name="Tiago I."/>
            <person name="Alarico S."/>
            <person name="Pereira S.G."/>
            <person name="Coelho C."/>
            <person name="Maranha A."/>
            <person name="Empadinhas N."/>
        </authorList>
    </citation>
    <scope>NUCLEOTIDE SEQUENCE [LARGE SCALE GENOMIC DNA]</scope>
    <source>
        <strain evidence="3 5">22DIII</strain>
    </source>
</reference>
<keyword evidence="1" id="KW-0378">Hydrolase</keyword>
<dbReference type="STRING" id="1807.MOBUDSM44075_00519"/>
<proteinExistence type="predicted"/>
<dbReference type="Gene3D" id="3.40.50.1240">
    <property type="entry name" value="Phosphoglycerate mutase-like"/>
    <property type="match status" value="1"/>
</dbReference>
<dbReference type="OrthoDB" id="9810154at2"/>
<dbReference type="CDD" id="cd07067">
    <property type="entry name" value="HP_PGM_like"/>
    <property type="match status" value="1"/>
</dbReference>
<evidence type="ECO:0000313" key="2">
    <source>
        <dbReference type="EMBL" id="KKF02347.1"/>
    </source>
</evidence>
<dbReference type="InterPro" id="IPR013078">
    <property type="entry name" value="His_Pase_superF_clade-1"/>
</dbReference>
<dbReference type="AlphaFoldDB" id="A0A0M2K0C2"/>
<dbReference type="RefSeq" id="WP_046362624.1">
    <property type="nucleotide sequence ID" value="NZ_CALTXN010000019.1"/>
</dbReference>
<protein>
    <submittedName>
        <fullName evidence="3">Histidine phosphatase family protein</fullName>
    </submittedName>
</protein>
<dbReference type="PANTHER" id="PTHR20935">
    <property type="entry name" value="PHOSPHOGLYCERATE MUTASE-RELATED"/>
    <property type="match status" value="1"/>
</dbReference>
<dbReference type="InterPro" id="IPR051021">
    <property type="entry name" value="Mito_Ser/Thr_phosphatase"/>
</dbReference>
<dbReference type="EMBL" id="SDLP01000005">
    <property type="protein sequence ID" value="TDL06443.1"/>
    <property type="molecule type" value="Genomic_DNA"/>
</dbReference>
<accession>A0A0M2K0C2</accession>
<dbReference type="GO" id="GO:0016787">
    <property type="term" value="F:hydrolase activity"/>
    <property type="evidence" value="ECO:0007669"/>
    <property type="project" value="UniProtKB-KW"/>
</dbReference>
<evidence type="ECO:0000313" key="3">
    <source>
        <dbReference type="EMBL" id="TDL06443.1"/>
    </source>
</evidence>
<dbReference type="SUPFAM" id="SSF53254">
    <property type="entry name" value="Phosphoglycerate mutase-like"/>
    <property type="match status" value="1"/>
</dbReference>
<gene>
    <name evidence="3" type="ORF">EUA04_17125</name>
    <name evidence="2" type="ORF">WN67_08680</name>
</gene>
<dbReference type="InterPro" id="IPR029033">
    <property type="entry name" value="His_PPase_superfam"/>
</dbReference>
<evidence type="ECO:0000256" key="1">
    <source>
        <dbReference type="ARBA" id="ARBA00022801"/>
    </source>
</evidence>
<dbReference type="PANTHER" id="PTHR20935:SF1">
    <property type="entry name" value="SLL1549 PROTEIN"/>
    <property type="match status" value="1"/>
</dbReference>
<dbReference type="PATRIC" id="fig|1807.13.peg.2982"/>
<keyword evidence="4" id="KW-1185">Reference proteome</keyword>
<dbReference type="Pfam" id="PF00300">
    <property type="entry name" value="His_Phos_1"/>
    <property type="match status" value="1"/>
</dbReference>
<dbReference type="Proteomes" id="UP000034150">
    <property type="component" value="Unassembled WGS sequence"/>
</dbReference>
<name>A0A0M2K0C2_9MYCO</name>
<dbReference type="SMART" id="SM00855">
    <property type="entry name" value="PGAM"/>
    <property type="match status" value="1"/>
</dbReference>
<reference evidence="2 4" key="1">
    <citation type="submission" date="2015-04" db="EMBL/GenBank/DDBJ databases">
        <title>Genome sequence of Mycobacterium obuense UC1.</title>
        <authorList>
            <person name="Greninger A.L."/>
            <person name="Cunningham G."/>
            <person name="Chiu C.Y."/>
            <person name="Miller S."/>
        </authorList>
    </citation>
    <scope>NUCLEOTIDE SEQUENCE [LARGE SCALE GENOMIC DNA]</scope>
    <source>
        <strain evidence="2 4">UC1</strain>
    </source>
</reference>
<comment type="caution">
    <text evidence="2">The sequence shown here is derived from an EMBL/GenBank/DDBJ whole genome shotgun (WGS) entry which is preliminary data.</text>
</comment>